<proteinExistence type="predicted"/>
<dbReference type="RefSeq" id="WP_073234527.1">
    <property type="nucleotide sequence ID" value="NZ_FQUY01000001.1"/>
</dbReference>
<evidence type="ECO:0000256" key="1">
    <source>
        <dbReference type="SAM" id="Phobius"/>
    </source>
</evidence>
<evidence type="ECO:0000313" key="3">
    <source>
        <dbReference type="Proteomes" id="UP000184148"/>
    </source>
</evidence>
<sequence length="148" mass="17425">MHYVIYTLLDWGLIYFFVGKRFFLLWKAALIGLAIAVIVDYFGIKYNLYYYTKGYVYIGKQPVFALINVFANVILYMNWLPRQWHKRFLYTAYVSVLLLAVEAAMYRAGAIQYPNWQLWYSYFLLNAGLLLVAFLSDLLKVTPPTKLT</sequence>
<keyword evidence="1" id="KW-0472">Membrane</keyword>
<gene>
    <name evidence="2" type="ORF">SAMN02745133_00279</name>
</gene>
<keyword evidence="1" id="KW-0812">Transmembrane</keyword>
<feature type="transmembrane region" description="Helical" evidence="1">
    <location>
        <begin position="88"/>
        <end position="106"/>
    </location>
</feature>
<protein>
    <submittedName>
        <fullName evidence="2">Uncharacterized protein</fullName>
    </submittedName>
</protein>
<name>A0A1M4SY72_9FIRM</name>
<dbReference type="Proteomes" id="UP000184148">
    <property type="component" value="Unassembled WGS sequence"/>
</dbReference>
<dbReference type="OrthoDB" id="9907262at2"/>
<evidence type="ECO:0000313" key="2">
    <source>
        <dbReference type="EMBL" id="SHE37120.1"/>
    </source>
</evidence>
<feature type="transmembrane region" description="Helical" evidence="1">
    <location>
        <begin position="24"/>
        <end position="43"/>
    </location>
</feature>
<keyword evidence="3" id="KW-1185">Reference proteome</keyword>
<feature type="transmembrane region" description="Helical" evidence="1">
    <location>
        <begin position="63"/>
        <end position="81"/>
    </location>
</feature>
<feature type="transmembrane region" description="Helical" evidence="1">
    <location>
        <begin position="118"/>
        <end position="139"/>
    </location>
</feature>
<keyword evidence="1" id="KW-1133">Transmembrane helix</keyword>
<dbReference type="AlphaFoldDB" id="A0A1M4SY72"/>
<reference evidence="3" key="1">
    <citation type="submission" date="2016-11" db="EMBL/GenBank/DDBJ databases">
        <authorList>
            <person name="Varghese N."/>
            <person name="Submissions S."/>
        </authorList>
    </citation>
    <scope>NUCLEOTIDE SEQUENCE [LARGE SCALE GENOMIC DNA]</scope>
    <source>
        <strain evidence="3">DSM 12395</strain>
    </source>
</reference>
<accession>A0A1M4SY72</accession>
<dbReference type="EMBL" id="FQUY01000001">
    <property type="protein sequence ID" value="SHE37120.1"/>
    <property type="molecule type" value="Genomic_DNA"/>
</dbReference>
<dbReference type="STRING" id="1121429.SAMN02745133_00279"/>
<organism evidence="2 3">
    <name type="scientific">Desulforamulus putei DSM 12395</name>
    <dbReference type="NCBI Taxonomy" id="1121429"/>
    <lineage>
        <taxon>Bacteria</taxon>
        <taxon>Bacillati</taxon>
        <taxon>Bacillota</taxon>
        <taxon>Clostridia</taxon>
        <taxon>Eubacteriales</taxon>
        <taxon>Peptococcaceae</taxon>
        <taxon>Desulforamulus</taxon>
    </lineage>
</organism>